<keyword evidence="7" id="KW-0663">Pyridoxal phosphate</keyword>
<dbReference type="Pfam" id="PF09084">
    <property type="entry name" value="NMT1"/>
    <property type="match status" value="1"/>
</dbReference>
<evidence type="ECO:0000256" key="10">
    <source>
        <dbReference type="ARBA" id="ARBA00033171"/>
    </source>
</evidence>
<evidence type="ECO:0000256" key="11">
    <source>
        <dbReference type="ARBA" id="ARBA00048179"/>
    </source>
</evidence>
<sequence length="308" mass="32806">MQLSWIKNIEFAGEFFADSKGYYTEAGFTKVDLLAGGAAGTSAEALVLSKKALVGLSSPAVTAPAIVNESAPLKIIGSTYQKNPFCIVSIKEKTPMTSVADMKGKKIGVQTGGNETIFEGLLKANGMSTSDLTVVPVQYDPMVVTTGDVDGFMAYLTNEPILLASRGFTPVTIAFADNGLPLTAETFTVLQETIDTQRDLLKAFLKAEIRGWTDAVADPAASAALAVNTYGKDQKLDLKEQTEEATKQNDLIVSADTRKNGLFTMTQELVDGGIKALAAIGVTITAAQLYDLSLLDEVYRENPDLRSA</sequence>
<reference evidence="13" key="2">
    <citation type="submission" date="2020-09" db="EMBL/GenBank/DDBJ databases">
        <authorList>
            <person name="Sun Q."/>
            <person name="Zhou Y."/>
        </authorList>
    </citation>
    <scope>NUCLEOTIDE SEQUENCE</scope>
    <source>
        <strain evidence="13">CGMCC 4.7308</strain>
    </source>
</reference>
<keyword evidence="8" id="KW-0784">Thiamine biosynthesis</keyword>
<dbReference type="Proteomes" id="UP000655208">
    <property type="component" value="Unassembled WGS sequence"/>
</dbReference>
<keyword evidence="9" id="KW-0408">Iron</keyword>
<comment type="pathway">
    <text evidence="2">Cofactor biosynthesis; thiamine diphosphate biosynthesis.</text>
</comment>
<evidence type="ECO:0000313" key="13">
    <source>
        <dbReference type="EMBL" id="GGM16588.1"/>
    </source>
</evidence>
<evidence type="ECO:0000256" key="7">
    <source>
        <dbReference type="ARBA" id="ARBA00022898"/>
    </source>
</evidence>
<dbReference type="Gene3D" id="3.40.190.10">
    <property type="entry name" value="Periplasmic binding protein-like II"/>
    <property type="match status" value="2"/>
</dbReference>
<comment type="caution">
    <text evidence="13">The sequence shown here is derived from an EMBL/GenBank/DDBJ whole genome shotgun (WGS) entry which is preliminary data.</text>
</comment>
<comment type="catalytic activity">
    <reaction evidence="11">
        <text>N(6)-(pyridoxal phosphate)-L-lysyl-[4-amino-5-hydroxymethyl-2-methylpyrimidine phosphate synthase] + L-histidyl-[4-amino-5-hydroxymethyl-2-methylpyrimidine phosphate synthase] + 2 Fe(3+) + 4 H2O = L-lysyl-[4-amino-5-hydroxymethyl-2-methylpyrimidine phosphate synthase] + (2S)-2-amino-5-hydroxy-4-oxopentanoyl-[4-amino-5-hydroxymethyl-2-methylpyrimidine phosphate synthase] + 4-amino-2-methyl-5-(phosphooxymethyl)pyrimidine + 3-oxopropanoate + 2 Fe(2+) + 2 H(+)</text>
        <dbReference type="Rhea" id="RHEA:65756"/>
        <dbReference type="Rhea" id="RHEA-COMP:16892"/>
        <dbReference type="Rhea" id="RHEA-COMP:16893"/>
        <dbReference type="Rhea" id="RHEA-COMP:16894"/>
        <dbReference type="Rhea" id="RHEA-COMP:16895"/>
        <dbReference type="ChEBI" id="CHEBI:15377"/>
        <dbReference type="ChEBI" id="CHEBI:15378"/>
        <dbReference type="ChEBI" id="CHEBI:29033"/>
        <dbReference type="ChEBI" id="CHEBI:29034"/>
        <dbReference type="ChEBI" id="CHEBI:29969"/>
        <dbReference type="ChEBI" id="CHEBI:29979"/>
        <dbReference type="ChEBI" id="CHEBI:33190"/>
        <dbReference type="ChEBI" id="CHEBI:58354"/>
        <dbReference type="ChEBI" id="CHEBI:143915"/>
        <dbReference type="ChEBI" id="CHEBI:157692"/>
    </reaction>
    <physiologicalReaction direction="left-to-right" evidence="11">
        <dbReference type="Rhea" id="RHEA:65757"/>
    </physiologicalReaction>
</comment>
<proteinExistence type="inferred from homology"/>
<evidence type="ECO:0000256" key="5">
    <source>
        <dbReference type="ARBA" id="ARBA00022679"/>
    </source>
</evidence>
<dbReference type="PANTHER" id="PTHR31528:SF1">
    <property type="entry name" value="4-AMINO-5-HYDROXYMETHYL-2-METHYLPYRIMIDINE PHOSPHATE SYNTHASE THI11-RELATED"/>
    <property type="match status" value="1"/>
</dbReference>
<evidence type="ECO:0000256" key="2">
    <source>
        <dbReference type="ARBA" id="ARBA00004948"/>
    </source>
</evidence>
<name>A0A917TB18_9ACTN</name>
<dbReference type="GO" id="GO:0046872">
    <property type="term" value="F:metal ion binding"/>
    <property type="evidence" value="ECO:0007669"/>
    <property type="project" value="UniProtKB-KW"/>
</dbReference>
<dbReference type="GO" id="GO:0009228">
    <property type="term" value="P:thiamine biosynthetic process"/>
    <property type="evidence" value="ECO:0007669"/>
    <property type="project" value="UniProtKB-KW"/>
</dbReference>
<dbReference type="SUPFAM" id="SSF53850">
    <property type="entry name" value="Periplasmic binding protein-like II"/>
    <property type="match status" value="1"/>
</dbReference>
<keyword evidence="14" id="KW-1185">Reference proteome</keyword>
<keyword evidence="5" id="KW-0808">Transferase</keyword>
<dbReference type="GO" id="GO:0016740">
    <property type="term" value="F:transferase activity"/>
    <property type="evidence" value="ECO:0007669"/>
    <property type="project" value="UniProtKB-KW"/>
</dbReference>
<reference evidence="13" key="1">
    <citation type="journal article" date="2014" name="Int. J. Syst. Evol. Microbiol.">
        <title>Complete genome sequence of Corynebacterium casei LMG S-19264T (=DSM 44701T), isolated from a smear-ripened cheese.</title>
        <authorList>
            <consortium name="US DOE Joint Genome Institute (JGI-PGF)"/>
            <person name="Walter F."/>
            <person name="Albersmeier A."/>
            <person name="Kalinowski J."/>
            <person name="Ruckert C."/>
        </authorList>
    </citation>
    <scope>NUCLEOTIDE SEQUENCE</scope>
    <source>
        <strain evidence="13">CGMCC 4.7308</strain>
    </source>
</reference>
<accession>A0A917TB18</accession>
<dbReference type="InterPro" id="IPR015168">
    <property type="entry name" value="SsuA/THI5"/>
</dbReference>
<evidence type="ECO:0000256" key="4">
    <source>
        <dbReference type="ARBA" id="ARBA00011738"/>
    </source>
</evidence>
<evidence type="ECO:0000256" key="1">
    <source>
        <dbReference type="ARBA" id="ARBA00003469"/>
    </source>
</evidence>
<evidence type="ECO:0000259" key="12">
    <source>
        <dbReference type="Pfam" id="PF09084"/>
    </source>
</evidence>
<dbReference type="AlphaFoldDB" id="A0A917TB18"/>
<evidence type="ECO:0000256" key="6">
    <source>
        <dbReference type="ARBA" id="ARBA00022723"/>
    </source>
</evidence>
<dbReference type="EMBL" id="BMNA01000016">
    <property type="protein sequence ID" value="GGM16588.1"/>
    <property type="molecule type" value="Genomic_DNA"/>
</dbReference>
<organism evidence="13 14">
    <name type="scientific">Nakamurella endophytica</name>
    <dbReference type="NCBI Taxonomy" id="1748367"/>
    <lineage>
        <taxon>Bacteria</taxon>
        <taxon>Bacillati</taxon>
        <taxon>Actinomycetota</taxon>
        <taxon>Actinomycetes</taxon>
        <taxon>Nakamurellales</taxon>
        <taxon>Nakamurellaceae</taxon>
        <taxon>Nakamurella</taxon>
    </lineage>
</organism>
<dbReference type="PANTHER" id="PTHR31528">
    <property type="entry name" value="4-AMINO-5-HYDROXYMETHYL-2-METHYLPYRIMIDINE PHOSPHATE SYNTHASE THI11-RELATED"/>
    <property type="match status" value="1"/>
</dbReference>
<comment type="function">
    <text evidence="1">Responsible for the formation of the pyrimidine heterocycle in the thiamine biosynthesis pathway. Catalyzes the formation of hydroxymethylpyrimidine phosphate (HMP-P) from histidine and pyridoxal phosphate (PLP). The protein uses PLP and the active site histidine to form HMP-P, generating an inactive enzyme. The enzyme can only undergo a single turnover, which suggests it is a suicide enzyme.</text>
</comment>
<keyword evidence="6" id="KW-0479">Metal-binding</keyword>
<gene>
    <name evidence="13" type="ORF">GCM10011594_40860</name>
</gene>
<evidence type="ECO:0000256" key="9">
    <source>
        <dbReference type="ARBA" id="ARBA00023004"/>
    </source>
</evidence>
<dbReference type="InterPro" id="IPR027939">
    <property type="entry name" value="NMT1/THI5"/>
</dbReference>
<feature type="domain" description="SsuA/THI5-like" evidence="12">
    <location>
        <begin position="8"/>
        <end position="221"/>
    </location>
</feature>
<evidence type="ECO:0000256" key="3">
    <source>
        <dbReference type="ARBA" id="ARBA00009406"/>
    </source>
</evidence>
<protein>
    <recommendedName>
        <fullName evidence="10">Thiamine pyrimidine synthase</fullName>
    </recommendedName>
</protein>
<comment type="similarity">
    <text evidence="3">Belongs to the NMT1/THI5 family.</text>
</comment>
<evidence type="ECO:0000256" key="8">
    <source>
        <dbReference type="ARBA" id="ARBA00022977"/>
    </source>
</evidence>
<comment type="subunit">
    <text evidence="4">Homodimer.</text>
</comment>
<evidence type="ECO:0000313" key="14">
    <source>
        <dbReference type="Proteomes" id="UP000655208"/>
    </source>
</evidence>